<sequence length="76" mass="8527">MSNTSRHKQKRSAQKSPRGTKAPRRWTLGHLMSAFFMGVVLGFLIGYESGDRGDPGERTDGYGRSPDDPHYSHDHP</sequence>
<evidence type="ECO:0000313" key="4">
    <source>
        <dbReference type="Proteomes" id="UP000477680"/>
    </source>
</evidence>
<evidence type="ECO:0000256" key="2">
    <source>
        <dbReference type="SAM" id="Phobius"/>
    </source>
</evidence>
<dbReference type="KEGG" id="kim:G3T16_11030"/>
<dbReference type="Proteomes" id="UP000477680">
    <property type="component" value="Chromosome"/>
</dbReference>
<dbReference type="EMBL" id="CP048711">
    <property type="protein sequence ID" value="QIB65871.1"/>
    <property type="molecule type" value="Genomic_DNA"/>
</dbReference>
<dbReference type="RefSeq" id="WP_163495312.1">
    <property type="nucleotide sequence ID" value="NZ_CP048711.1"/>
</dbReference>
<dbReference type="AlphaFoldDB" id="A0A6C0U1F7"/>
<evidence type="ECO:0000256" key="1">
    <source>
        <dbReference type="SAM" id="MobiDB-lite"/>
    </source>
</evidence>
<feature type="compositionally biased region" description="Basic and acidic residues" evidence="1">
    <location>
        <begin position="49"/>
        <end position="76"/>
    </location>
</feature>
<feature type="transmembrane region" description="Helical" evidence="2">
    <location>
        <begin position="28"/>
        <end position="47"/>
    </location>
</feature>
<keyword evidence="2" id="KW-1133">Transmembrane helix</keyword>
<feature type="region of interest" description="Disordered" evidence="1">
    <location>
        <begin position="47"/>
        <end position="76"/>
    </location>
</feature>
<keyword evidence="2" id="KW-0812">Transmembrane</keyword>
<organism evidence="3 4">
    <name type="scientific">Kineobactrum salinum</name>
    <dbReference type="NCBI Taxonomy" id="2708301"/>
    <lineage>
        <taxon>Bacteria</taxon>
        <taxon>Pseudomonadati</taxon>
        <taxon>Pseudomonadota</taxon>
        <taxon>Gammaproteobacteria</taxon>
        <taxon>Cellvibrionales</taxon>
        <taxon>Halieaceae</taxon>
        <taxon>Kineobactrum</taxon>
    </lineage>
</organism>
<name>A0A6C0U1F7_9GAMM</name>
<feature type="region of interest" description="Disordered" evidence="1">
    <location>
        <begin position="1"/>
        <end position="25"/>
    </location>
</feature>
<reference evidence="3 4" key="1">
    <citation type="submission" date="2020-02" db="EMBL/GenBank/DDBJ databases">
        <title>Genome sequencing for Kineobactrum sp. M2.</title>
        <authorList>
            <person name="Park S.-J."/>
        </authorList>
    </citation>
    <scope>NUCLEOTIDE SEQUENCE [LARGE SCALE GENOMIC DNA]</scope>
    <source>
        <strain evidence="3 4">M2</strain>
    </source>
</reference>
<keyword evidence="2" id="KW-0472">Membrane</keyword>
<keyword evidence="4" id="KW-1185">Reference proteome</keyword>
<proteinExistence type="predicted"/>
<gene>
    <name evidence="3" type="ORF">G3T16_11030</name>
</gene>
<feature type="compositionally biased region" description="Basic residues" evidence="1">
    <location>
        <begin position="1"/>
        <end position="13"/>
    </location>
</feature>
<evidence type="ECO:0000313" key="3">
    <source>
        <dbReference type="EMBL" id="QIB65871.1"/>
    </source>
</evidence>
<accession>A0A6C0U1F7</accession>
<protein>
    <submittedName>
        <fullName evidence="3">Uncharacterized protein</fullName>
    </submittedName>
</protein>